<name>A0A1H0QEW7_9PSED</name>
<dbReference type="PROSITE" id="PS50887">
    <property type="entry name" value="GGDEF"/>
    <property type="match status" value="1"/>
</dbReference>
<dbReference type="InterPro" id="IPR035965">
    <property type="entry name" value="PAS-like_dom_sf"/>
</dbReference>
<dbReference type="InterPro" id="IPR000160">
    <property type="entry name" value="GGDEF_dom"/>
</dbReference>
<dbReference type="SUPFAM" id="SSF141868">
    <property type="entry name" value="EAL domain-like"/>
    <property type="match status" value="1"/>
</dbReference>
<dbReference type="InterPro" id="IPR000014">
    <property type="entry name" value="PAS"/>
</dbReference>
<dbReference type="CDD" id="cd00130">
    <property type="entry name" value="PAS"/>
    <property type="match status" value="2"/>
</dbReference>
<dbReference type="AlphaFoldDB" id="A0A1H0QEW7"/>
<evidence type="ECO:0000256" key="5">
    <source>
        <dbReference type="ARBA" id="ARBA00051114"/>
    </source>
</evidence>
<dbReference type="PANTHER" id="PTHR44757:SF2">
    <property type="entry name" value="BIOFILM ARCHITECTURE MAINTENANCE PROTEIN MBAA"/>
    <property type="match status" value="1"/>
</dbReference>
<dbReference type="SMART" id="SM00086">
    <property type="entry name" value="PAC"/>
    <property type="match status" value="2"/>
</dbReference>
<dbReference type="Pfam" id="PF13426">
    <property type="entry name" value="PAS_9"/>
    <property type="match status" value="1"/>
</dbReference>
<dbReference type="FunFam" id="3.30.70.270:FF:000001">
    <property type="entry name" value="Diguanylate cyclase domain protein"/>
    <property type="match status" value="1"/>
</dbReference>
<gene>
    <name evidence="11" type="ORF">SAMN05216193_12390</name>
</gene>
<reference evidence="12" key="1">
    <citation type="submission" date="2016-10" db="EMBL/GenBank/DDBJ databases">
        <authorList>
            <person name="Varghese N."/>
            <person name="Submissions S."/>
        </authorList>
    </citation>
    <scope>NUCLEOTIDE SEQUENCE [LARGE SCALE GENOMIC DNA]</scope>
    <source>
        <strain evidence="12">JCM 21621</strain>
    </source>
</reference>
<dbReference type="FunFam" id="3.20.20.450:FF:000001">
    <property type="entry name" value="Cyclic di-GMP phosphodiesterase yahA"/>
    <property type="match status" value="1"/>
</dbReference>
<comment type="cofactor">
    <cofactor evidence="1">
        <name>Mg(2+)</name>
        <dbReference type="ChEBI" id="CHEBI:18420"/>
    </cofactor>
</comment>
<feature type="transmembrane region" description="Helical" evidence="6">
    <location>
        <begin position="84"/>
        <end position="103"/>
    </location>
</feature>
<feature type="transmembrane region" description="Helical" evidence="6">
    <location>
        <begin position="47"/>
        <end position="64"/>
    </location>
</feature>
<dbReference type="SMART" id="SM00052">
    <property type="entry name" value="EAL"/>
    <property type="match status" value="1"/>
</dbReference>
<feature type="domain" description="PAS" evidence="7">
    <location>
        <begin position="119"/>
        <end position="191"/>
    </location>
</feature>
<dbReference type="CDD" id="cd01949">
    <property type="entry name" value="GGDEF"/>
    <property type="match status" value="1"/>
</dbReference>
<keyword evidence="6" id="KW-1133">Transmembrane helix</keyword>
<dbReference type="EMBL" id="FNIJ01000023">
    <property type="protein sequence ID" value="SDP15824.1"/>
    <property type="molecule type" value="Genomic_DNA"/>
</dbReference>
<evidence type="ECO:0000259" key="7">
    <source>
        <dbReference type="PROSITE" id="PS50112"/>
    </source>
</evidence>
<dbReference type="Pfam" id="PF08447">
    <property type="entry name" value="PAS_3"/>
    <property type="match status" value="1"/>
</dbReference>
<dbReference type="Gene3D" id="3.30.450.20">
    <property type="entry name" value="PAS domain"/>
    <property type="match status" value="2"/>
</dbReference>
<keyword evidence="6" id="KW-0812">Transmembrane</keyword>
<dbReference type="Gene3D" id="3.30.70.270">
    <property type="match status" value="1"/>
</dbReference>
<dbReference type="GO" id="GO:0071732">
    <property type="term" value="P:cellular response to nitric oxide"/>
    <property type="evidence" value="ECO:0007669"/>
    <property type="project" value="UniProtKB-ARBA"/>
</dbReference>
<feature type="domain" description="GGDEF" evidence="10">
    <location>
        <begin position="401"/>
        <end position="533"/>
    </location>
</feature>
<sequence length="797" mass="89780">MGQFALSLTIQRKPSGLFDTNCQIRASYILLCEYLPASTPMNPRLSALRICLVYLVFAIAWVLVSDHLLQARLTDTAELLQWMIGKKYLFIGVTTVLLYFVMLRHFRRQQRVYDAMRQSEQRLNRALEAVEDGIWDWDLCSHKVFYSPGYAKLIGLPPDRLSDDLELWETRLHPEDRDTVLAIQQDHLNGLTPSYDCVYRMLHSDGGYRWVHTRGRTICENGGKPVRMTGTMRDITHQRSNEDHLRQAAAVFEATQEGLLVTDSRGSIVHTNPSFTRITGYSAEEVRGQNPSLLKSGRQDPGFYREMWQSLESTDAWSGEIWNRRKSGEVYPQWQHIRAVRNEQGQLTHYVAVFSDLSNIKHSQHELDFLAHHDPLTGLPNRLLLRERIEQALSRAEREKGSGALLLLDLDHFKHINDSLGHTVGDQLIKAVGERLQGCLDGQYTLARLGADEFAVILESQQQYHASSLAQRLLEAMHAPFEINGQTIYVSASLGVSLYPEDAGDVDGLMQHADAALFQAKASGRNLYAFYTPELTARARSHVQVESALRQALDLDQLRVYYQPVHDLGSGKVIGVESLVRWQHPRLGLVAPGHFIPVAEESGLITAIDAWVLREACRQMRAWHDQGIDLDFIAVNVSSRLFNRGGLERRVAHALQESGLAPRHLELEVTESAVMQNVDQALELCSQLRLLGVRLAIDDFGTGYSSLMRLKRMPVHKLKIDQGFIGGLPDDRQDSSIACAVIALAHSMNLTVVAEGVERPEQASFLLDHACDMAQGYWYGKPRPASEMPWARASGTA</sequence>
<keyword evidence="12" id="KW-1185">Reference proteome</keyword>
<protein>
    <recommendedName>
        <fullName evidence="3">cyclic-guanylate-specific phosphodiesterase</fullName>
        <ecNumber evidence="3">3.1.4.52</ecNumber>
    </recommendedName>
</protein>
<comment type="subcellular location">
    <subcellularLocation>
        <location evidence="2">Cell inner membrane</location>
    </subcellularLocation>
</comment>
<dbReference type="InterPro" id="IPR052155">
    <property type="entry name" value="Biofilm_reg_signaling"/>
</dbReference>
<proteinExistence type="predicted"/>
<dbReference type="NCBIfam" id="TIGR00229">
    <property type="entry name" value="sensory_box"/>
    <property type="match status" value="2"/>
</dbReference>
<evidence type="ECO:0000256" key="3">
    <source>
        <dbReference type="ARBA" id="ARBA00012282"/>
    </source>
</evidence>
<evidence type="ECO:0000259" key="9">
    <source>
        <dbReference type="PROSITE" id="PS50883"/>
    </source>
</evidence>
<dbReference type="PROSITE" id="PS50112">
    <property type="entry name" value="PAS"/>
    <property type="match status" value="2"/>
</dbReference>
<evidence type="ECO:0000313" key="11">
    <source>
        <dbReference type="EMBL" id="SDP15824.1"/>
    </source>
</evidence>
<dbReference type="PANTHER" id="PTHR44757">
    <property type="entry name" value="DIGUANYLATE CYCLASE DGCP"/>
    <property type="match status" value="1"/>
</dbReference>
<dbReference type="GO" id="GO:0071111">
    <property type="term" value="F:cyclic-guanylate-specific phosphodiesterase activity"/>
    <property type="evidence" value="ECO:0007669"/>
    <property type="project" value="UniProtKB-EC"/>
</dbReference>
<evidence type="ECO:0000259" key="10">
    <source>
        <dbReference type="PROSITE" id="PS50887"/>
    </source>
</evidence>
<dbReference type="Pfam" id="PF00563">
    <property type="entry name" value="EAL"/>
    <property type="match status" value="1"/>
</dbReference>
<dbReference type="InterPro" id="IPR043128">
    <property type="entry name" value="Rev_trsase/Diguanyl_cyclase"/>
</dbReference>
<feature type="domain" description="EAL" evidence="9">
    <location>
        <begin position="542"/>
        <end position="796"/>
    </location>
</feature>
<evidence type="ECO:0000256" key="6">
    <source>
        <dbReference type="SAM" id="Phobius"/>
    </source>
</evidence>
<dbReference type="InterPro" id="IPR001633">
    <property type="entry name" value="EAL_dom"/>
</dbReference>
<dbReference type="NCBIfam" id="TIGR00254">
    <property type="entry name" value="GGDEF"/>
    <property type="match status" value="1"/>
</dbReference>
<dbReference type="SMART" id="SM00267">
    <property type="entry name" value="GGDEF"/>
    <property type="match status" value="1"/>
</dbReference>
<comment type="catalytic activity">
    <reaction evidence="5">
        <text>3',3'-c-di-GMP + H2O = 5'-phosphoguanylyl(3'-&gt;5')guanosine + H(+)</text>
        <dbReference type="Rhea" id="RHEA:24902"/>
        <dbReference type="ChEBI" id="CHEBI:15377"/>
        <dbReference type="ChEBI" id="CHEBI:15378"/>
        <dbReference type="ChEBI" id="CHEBI:58754"/>
        <dbReference type="ChEBI" id="CHEBI:58805"/>
        <dbReference type="EC" id="3.1.4.52"/>
    </reaction>
    <physiologicalReaction direction="left-to-right" evidence="5">
        <dbReference type="Rhea" id="RHEA:24903"/>
    </physiologicalReaction>
</comment>
<keyword evidence="6" id="KW-0472">Membrane</keyword>
<dbReference type="SUPFAM" id="SSF55073">
    <property type="entry name" value="Nucleotide cyclase"/>
    <property type="match status" value="1"/>
</dbReference>
<evidence type="ECO:0000256" key="4">
    <source>
        <dbReference type="ARBA" id="ARBA00022636"/>
    </source>
</evidence>
<dbReference type="InterPro" id="IPR000700">
    <property type="entry name" value="PAS-assoc_C"/>
</dbReference>
<evidence type="ECO:0000256" key="2">
    <source>
        <dbReference type="ARBA" id="ARBA00004533"/>
    </source>
</evidence>
<dbReference type="GO" id="GO:0005886">
    <property type="term" value="C:plasma membrane"/>
    <property type="evidence" value="ECO:0007669"/>
    <property type="project" value="UniProtKB-SubCell"/>
</dbReference>
<feature type="domain" description="PAS" evidence="7">
    <location>
        <begin position="244"/>
        <end position="290"/>
    </location>
</feature>
<evidence type="ECO:0000256" key="1">
    <source>
        <dbReference type="ARBA" id="ARBA00001946"/>
    </source>
</evidence>
<dbReference type="InterPro" id="IPR029787">
    <property type="entry name" value="Nucleotide_cyclase"/>
</dbReference>
<dbReference type="InterPro" id="IPR001610">
    <property type="entry name" value="PAC"/>
</dbReference>
<dbReference type="SUPFAM" id="SSF55785">
    <property type="entry name" value="PYP-like sensor domain (PAS domain)"/>
    <property type="match status" value="2"/>
</dbReference>
<dbReference type="Pfam" id="PF00990">
    <property type="entry name" value="GGDEF"/>
    <property type="match status" value="1"/>
</dbReference>
<dbReference type="InterPro" id="IPR013655">
    <property type="entry name" value="PAS_fold_3"/>
</dbReference>
<dbReference type="EC" id="3.1.4.52" evidence="3"/>
<dbReference type="SMART" id="SM00091">
    <property type="entry name" value="PAS"/>
    <property type="match status" value="2"/>
</dbReference>
<dbReference type="InterPro" id="IPR035919">
    <property type="entry name" value="EAL_sf"/>
</dbReference>
<organism evidence="11 12">
    <name type="scientific">Pseudomonas jinjuensis</name>
    <dbReference type="NCBI Taxonomy" id="198616"/>
    <lineage>
        <taxon>Bacteria</taxon>
        <taxon>Pseudomonadati</taxon>
        <taxon>Pseudomonadota</taxon>
        <taxon>Gammaproteobacteria</taxon>
        <taxon>Pseudomonadales</taxon>
        <taxon>Pseudomonadaceae</taxon>
        <taxon>Pseudomonas</taxon>
    </lineage>
</organism>
<dbReference type="PROSITE" id="PS50883">
    <property type="entry name" value="EAL"/>
    <property type="match status" value="1"/>
</dbReference>
<dbReference type="Proteomes" id="UP000242957">
    <property type="component" value="Unassembled WGS sequence"/>
</dbReference>
<dbReference type="PROSITE" id="PS50113">
    <property type="entry name" value="PAC"/>
    <property type="match status" value="2"/>
</dbReference>
<feature type="domain" description="PAC" evidence="8">
    <location>
        <begin position="195"/>
        <end position="247"/>
    </location>
</feature>
<feature type="domain" description="PAC" evidence="8">
    <location>
        <begin position="317"/>
        <end position="369"/>
    </location>
</feature>
<accession>A0A1H0QEW7</accession>
<keyword evidence="4" id="KW-0973">c-di-GMP</keyword>
<dbReference type="STRING" id="198616.SAMN05216193_12390"/>
<dbReference type="Gene3D" id="3.20.20.450">
    <property type="entry name" value="EAL domain"/>
    <property type="match status" value="1"/>
</dbReference>
<dbReference type="CDD" id="cd01948">
    <property type="entry name" value="EAL"/>
    <property type="match status" value="1"/>
</dbReference>
<evidence type="ECO:0000259" key="8">
    <source>
        <dbReference type="PROSITE" id="PS50113"/>
    </source>
</evidence>
<evidence type="ECO:0000313" key="12">
    <source>
        <dbReference type="Proteomes" id="UP000242957"/>
    </source>
</evidence>